<accession>A0ABV0U744</accession>
<organism evidence="1 2">
    <name type="scientific">Ilyodon furcidens</name>
    <name type="common">goldbreast splitfin</name>
    <dbReference type="NCBI Taxonomy" id="33524"/>
    <lineage>
        <taxon>Eukaryota</taxon>
        <taxon>Metazoa</taxon>
        <taxon>Chordata</taxon>
        <taxon>Craniata</taxon>
        <taxon>Vertebrata</taxon>
        <taxon>Euteleostomi</taxon>
        <taxon>Actinopterygii</taxon>
        <taxon>Neopterygii</taxon>
        <taxon>Teleostei</taxon>
        <taxon>Neoteleostei</taxon>
        <taxon>Acanthomorphata</taxon>
        <taxon>Ovalentaria</taxon>
        <taxon>Atherinomorphae</taxon>
        <taxon>Cyprinodontiformes</taxon>
        <taxon>Goodeidae</taxon>
        <taxon>Ilyodon</taxon>
    </lineage>
</organism>
<gene>
    <name evidence="1" type="ORF">ILYODFUR_005214</name>
</gene>
<keyword evidence="2" id="KW-1185">Reference proteome</keyword>
<dbReference type="EMBL" id="JAHRIQ010058227">
    <property type="protein sequence ID" value="MEQ2239512.1"/>
    <property type="molecule type" value="Genomic_DNA"/>
</dbReference>
<dbReference type="Proteomes" id="UP001482620">
    <property type="component" value="Unassembled WGS sequence"/>
</dbReference>
<proteinExistence type="predicted"/>
<sequence length="110" mass="12421">MSFKDFLWTLGAFSVLSSDKFICHSTTANLQAIIIAAAKRSMVTVEEMQKSAAQVEECDQTVSSLLKSVKMKDGEKKKKSCKRKKIFWSDETKTKLFGLCARCCVWVKNN</sequence>
<reference evidence="1 2" key="1">
    <citation type="submission" date="2021-06" db="EMBL/GenBank/DDBJ databases">
        <authorList>
            <person name="Palmer J.M."/>
        </authorList>
    </citation>
    <scope>NUCLEOTIDE SEQUENCE [LARGE SCALE GENOMIC DNA]</scope>
    <source>
        <strain evidence="2">if_2019</strain>
        <tissue evidence="1">Muscle</tissue>
    </source>
</reference>
<evidence type="ECO:0000313" key="2">
    <source>
        <dbReference type="Proteomes" id="UP001482620"/>
    </source>
</evidence>
<name>A0ABV0U744_9TELE</name>
<protein>
    <submittedName>
        <fullName evidence="1">Uncharacterized protein</fullName>
    </submittedName>
</protein>
<comment type="caution">
    <text evidence="1">The sequence shown here is derived from an EMBL/GenBank/DDBJ whole genome shotgun (WGS) entry which is preliminary data.</text>
</comment>
<evidence type="ECO:0000313" key="1">
    <source>
        <dbReference type="EMBL" id="MEQ2239512.1"/>
    </source>
</evidence>